<name>A0A381XI17_9ZZZZ</name>
<evidence type="ECO:0008006" key="3">
    <source>
        <dbReference type="Google" id="ProtNLM"/>
    </source>
</evidence>
<feature type="transmembrane region" description="Helical" evidence="1">
    <location>
        <begin position="20"/>
        <end position="47"/>
    </location>
</feature>
<dbReference type="AlphaFoldDB" id="A0A381XI17"/>
<dbReference type="SUPFAM" id="SSF103473">
    <property type="entry name" value="MFS general substrate transporter"/>
    <property type="match status" value="1"/>
</dbReference>
<gene>
    <name evidence="2" type="ORF">METZ01_LOCUS117239</name>
</gene>
<dbReference type="InterPro" id="IPR036259">
    <property type="entry name" value="MFS_trans_sf"/>
</dbReference>
<dbReference type="GO" id="GO:0005886">
    <property type="term" value="C:plasma membrane"/>
    <property type="evidence" value="ECO:0007669"/>
    <property type="project" value="TreeGrafter"/>
</dbReference>
<keyword evidence="1" id="KW-1133">Transmembrane helix</keyword>
<organism evidence="2">
    <name type="scientific">marine metagenome</name>
    <dbReference type="NCBI Taxonomy" id="408172"/>
    <lineage>
        <taxon>unclassified sequences</taxon>
        <taxon>metagenomes</taxon>
        <taxon>ecological metagenomes</taxon>
    </lineage>
</organism>
<keyword evidence="1" id="KW-0812">Transmembrane</keyword>
<evidence type="ECO:0000313" key="2">
    <source>
        <dbReference type="EMBL" id="SVA64385.1"/>
    </source>
</evidence>
<dbReference type="InterPro" id="IPR039672">
    <property type="entry name" value="MFS_2"/>
</dbReference>
<feature type="non-terminal residue" evidence="2">
    <location>
        <position position="87"/>
    </location>
</feature>
<accession>A0A381XI17</accession>
<evidence type="ECO:0000256" key="1">
    <source>
        <dbReference type="SAM" id="Phobius"/>
    </source>
</evidence>
<dbReference type="GO" id="GO:0015293">
    <property type="term" value="F:symporter activity"/>
    <property type="evidence" value="ECO:0007669"/>
    <property type="project" value="InterPro"/>
</dbReference>
<dbReference type="Pfam" id="PF13347">
    <property type="entry name" value="MFS_2"/>
    <property type="match status" value="1"/>
</dbReference>
<keyword evidence="1" id="KW-0472">Membrane</keyword>
<sequence length="87" mass="9985">MIEFMEDLNQKSKLSFSTKFFYGFGSISFGIKNNGFSYFVLFVYVFVFGLPAWMAGLALNLILVADAITDPLVGYYSDRLRSKWGRR</sequence>
<dbReference type="EMBL" id="UINC01015256">
    <property type="protein sequence ID" value="SVA64385.1"/>
    <property type="molecule type" value="Genomic_DNA"/>
</dbReference>
<reference evidence="2" key="1">
    <citation type="submission" date="2018-05" db="EMBL/GenBank/DDBJ databases">
        <authorList>
            <person name="Lanie J.A."/>
            <person name="Ng W.-L."/>
            <person name="Kazmierczak K.M."/>
            <person name="Andrzejewski T.M."/>
            <person name="Davidsen T.M."/>
            <person name="Wayne K.J."/>
            <person name="Tettelin H."/>
            <person name="Glass J.I."/>
            <person name="Rusch D."/>
            <person name="Podicherti R."/>
            <person name="Tsui H.-C.T."/>
            <person name="Winkler M.E."/>
        </authorList>
    </citation>
    <scope>NUCLEOTIDE SEQUENCE</scope>
</reference>
<dbReference type="GO" id="GO:0008643">
    <property type="term" value="P:carbohydrate transport"/>
    <property type="evidence" value="ECO:0007669"/>
    <property type="project" value="InterPro"/>
</dbReference>
<dbReference type="PANTHER" id="PTHR11328">
    <property type="entry name" value="MAJOR FACILITATOR SUPERFAMILY DOMAIN-CONTAINING PROTEIN"/>
    <property type="match status" value="1"/>
</dbReference>
<protein>
    <recommendedName>
        <fullName evidence="3">Major facilitator superfamily (MFS) profile domain-containing protein</fullName>
    </recommendedName>
</protein>
<proteinExistence type="predicted"/>
<dbReference type="PANTHER" id="PTHR11328:SF24">
    <property type="entry name" value="MAJOR FACILITATOR SUPERFAMILY (MFS) PROFILE DOMAIN-CONTAINING PROTEIN"/>
    <property type="match status" value="1"/>
</dbReference>
<dbReference type="Gene3D" id="1.20.1250.20">
    <property type="entry name" value="MFS general substrate transporter like domains"/>
    <property type="match status" value="1"/>
</dbReference>
<feature type="transmembrane region" description="Helical" evidence="1">
    <location>
        <begin position="53"/>
        <end position="77"/>
    </location>
</feature>